<dbReference type="Gene3D" id="3.30.420.10">
    <property type="entry name" value="Ribonuclease H-like superfamily/Ribonuclease H"/>
    <property type="match status" value="1"/>
</dbReference>
<dbReference type="EMBL" id="JAXUIC010000004">
    <property type="protein sequence ID" value="KAK4593695.1"/>
    <property type="molecule type" value="Genomic_DNA"/>
</dbReference>
<dbReference type="InterPro" id="IPR033121">
    <property type="entry name" value="PEPTIDASE_A1"/>
</dbReference>
<keyword evidence="3" id="KW-0964">Secreted</keyword>
<evidence type="ECO:0000259" key="12">
    <source>
        <dbReference type="PROSITE" id="PS51767"/>
    </source>
</evidence>
<dbReference type="InterPro" id="IPR051708">
    <property type="entry name" value="Plant_Aspart_Prot_A1"/>
</dbReference>
<keyword evidence="8" id="KW-0064">Aspartyl protease</keyword>
<comment type="similarity">
    <text evidence="2">Belongs to the peptidase A1 family.</text>
</comment>
<dbReference type="CDD" id="cd06222">
    <property type="entry name" value="RNase_H_like"/>
    <property type="match status" value="1"/>
</dbReference>
<sequence length="805" mass="88739">MWGQENSNVEVLINPVTKSWRNEVIDHVFIPVEAEMIKAIPLSSSSQVDTLIWPFNPSGHYSVKFGYKFLQDCAENSHAPAHESAFWKKVWSLKVPSKVKNFVWRACREALPTKKNLQRRKIVLSGICDLSKAEEEEYSHSLFFCFDVQVIWRLEWPWIAELQGHIVREIFSYAFEEKMDVALLAFMSWSVWNRRNQLHFKENACPLNHILPLTKERKREFQCLQPTTLRMQHRNHTRWKPPERDIYKVNYDGAIFEQQGKAGLDVVIRNSNGEVMASMSLLVQLPSTVAQVEAMAARKATEFALEIGFDEIILEGDSEIIYKDLLNIGSSLALHGHLIQDVKALVPLFSSICFSHVSRTVMTSFHSPLSFAALATTFSIVFICSFSLIEASNGGFSVDLIHRDSPNSPFYDPSETPSQRIAKALRRSINRVNHFKPTSSFSTNVDQADIISNGGEYLMKYSVGTPPVEILGIADTGSDLTWLQCKPCNDCYNQTAPIFDPKRSRTYKRVACDSSLCRSLAGSSCSGYAGSSCLYSVAYGDQSFSNGDLATDTLTLGSTKSRPLPLPKTILGCGHDNIGTFEAQGSGIVGLGRGAISLTSQLGSSIDGKFSYCLIPLTSQGKTTSKLNFGSNAVVSGSGVVSTPLVSGEYTTFYYLTLEAISVGRERIDLINPSESGNSEGNIIIDSGTTLTMLPSNLYPKFESAVKDKINLPTTDDPNGSLSLCYKSSSDEFTGPSITAHFTGADVNLSSRTTFVGVDKQVVCLAFVPVDSIGIFGNLAQSNLLVGYDVVKKSVSFKPTDCTKL</sequence>
<evidence type="ECO:0000313" key="13">
    <source>
        <dbReference type="EMBL" id="KAK4593695.1"/>
    </source>
</evidence>
<evidence type="ECO:0000256" key="2">
    <source>
        <dbReference type="ARBA" id="ARBA00007447"/>
    </source>
</evidence>
<dbReference type="InterPro" id="IPR044730">
    <property type="entry name" value="RNase_H-like_dom_plant"/>
</dbReference>
<evidence type="ECO:0000256" key="6">
    <source>
        <dbReference type="ARBA" id="ARBA00022695"/>
    </source>
</evidence>
<dbReference type="InterPro" id="IPR032861">
    <property type="entry name" value="TAXi_N"/>
</dbReference>
<dbReference type="PANTHER" id="PTHR47967">
    <property type="entry name" value="OS07G0603500 PROTEIN-RELATED"/>
    <property type="match status" value="1"/>
</dbReference>
<dbReference type="SUPFAM" id="SSF50630">
    <property type="entry name" value="Acid proteases"/>
    <property type="match status" value="1"/>
</dbReference>
<evidence type="ECO:0000256" key="7">
    <source>
        <dbReference type="ARBA" id="ARBA00022729"/>
    </source>
</evidence>
<dbReference type="Pfam" id="PF13456">
    <property type="entry name" value="RVT_3"/>
    <property type="match status" value="1"/>
</dbReference>
<dbReference type="GO" id="GO:0004523">
    <property type="term" value="F:RNA-DNA hybrid ribonuclease activity"/>
    <property type="evidence" value="ECO:0007669"/>
    <property type="project" value="InterPro"/>
</dbReference>
<keyword evidence="7" id="KW-0732">Signal</keyword>
<comment type="subcellular location">
    <subcellularLocation>
        <location evidence="1">Secreted</location>
    </subcellularLocation>
</comment>
<dbReference type="PANTHER" id="PTHR47967:SF66">
    <property type="entry name" value="ASPARTIC PROTEINASE CDR1-RELATED"/>
    <property type="match status" value="1"/>
</dbReference>
<dbReference type="InterPro" id="IPR021109">
    <property type="entry name" value="Peptidase_aspartic_dom_sf"/>
</dbReference>
<dbReference type="Pfam" id="PF14543">
    <property type="entry name" value="TAXi_N"/>
    <property type="match status" value="1"/>
</dbReference>
<dbReference type="GO" id="GO:0004190">
    <property type="term" value="F:aspartic-type endopeptidase activity"/>
    <property type="evidence" value="ECO:0007669"/>
    <property type="project" value="UniProtKB-KW"/>
</dbReference>
<keyword evidence="5" id="KW-0808">Transferase</keyword>
<evidence type="ECO:0000256" key="11">
    <source>
        <dbReference type="ARBA" id="ARBA00023180"/>
    </source>
</evidence>
<dbReference type="SUPFAM" id="SSF53098">
    <property type="entry name" value="Ribonuclease H-like"/>
    <property type="match status" value="1"/>
</dbReference>
<organism evidence="13 14">
    <name type="scientific">Quercus rubra</name>
    <name type="common">Northern red oak</name>
    <name type="synonym">Quercus borealis</name>
    <dbReference type="NCBI Taxonomy" id="3512"/>
    <lineage>
        <taxon>Eukaryota</taxon>
        <taxon>Viridiplantae</taxon>
        <taxon>Streptophyta</taxon>
        <taxon>Embryophyta</taxon>
        <taxon>Tracheophyta</taxon>
        <taxon>Spermatophyta</taxon>
        <taxon>Magnoliopsida</taxon>
        <taxon>eudicotyledons</taxon>
        <taxon>Gunneridae</taxon>
        <taxon>Pentapetalae</taxon>
        <taxon>rosids</taxon>
        <taxon>fabids</taxon>
        <taxon>Fagales</taxon>
        <taxon>Fagaceae</taxon>
        <taxon>Quercus</taxon>
    </lineage>
</organism>
<feature type="domain" description="Peptidase A1" evidence="12">
    <location>
        <begin position="457"/>
        <end position="798"/>
    </location>
</feature>
<keyword evidence="14" id="KW-1185">Reference proteome</keyword>
<dbReference type="InterPro" id="IPR012337">
    <property type="entry name" value="RNaseH-like_sf"/>
</dbReference>
<evidence type="ECO:0000256" key="4">
    <source>
        <dbReference type="ARBA" id="ARBA00022670"/>
    </source>
</evidence>
<reference evidence="13 14" key="1">
    <citation type="journal article" date="2023" name="G3 (Bethesda)">
        <title>A haplotype-resolved chromosome-scale genome for Quercus rubra L. provides insights into the genetics of adaptive traits for red oak species.</title>
        <authorList>
            <person name="Kapoor B."/>
            <person name="Jenkins J."/>
            <person name="Schmutz J."/>
            <person name="Zhebentyayeva T."/>
            <person name="Kuelheim C."/>
            <person name="Coggeshall M."/>
            <person name="Heim C."/>
            <person name="Lasky J.R."/>
            <person name="Leites L."/>
            <person name="Islam-Faridi N."/>
            <person name="Romero-Severson J."/>
            <person name="DeLeo V.L."/>
            <person name="Lucas S.M."/>
            <person name="Lazic D."/>
            <person name="Gailing O."/>
            <person name="Carlson J."/>
            <person name="Staton M."/>
        </authorList>
    </citation>
    <scope>NUCLEOTIDE SEQUENCE [LARGE SCALE GENOMIC DNA]</scope>
    <source>
        <strain evidence="13">Pseudo-F2</strain>
    </source>
</reference>
<evidence type="ECO:0000256" key="10">
    <source>
        <dbReference type="ARBA" id="ARBA00022918"/>
    </source>
</evidence>
<dbReference type="GO" id="GO:0003964">
    <property type="term" value="F:RNA-directed DNA polymerase activity"/>
    <property type="evidence" value="ECO:0007669"/>
    <property type="project" value="UniProtKB-KW"/>
</dbReference>
<accession>A0AAN7J126</accession>
<dbReference type="GO" id="GO:0006508">
    <property type="term" value="P:proteolysis"/>
    <property type="evidence" value="ECO:0007669"/>
    <property type="project" value="UniProtKB-KW"/>
</dbReference>
<dbReference type="AlphaFoldDB" id="A0AAN7J126"/>
<keyword evidence="11" id="KW-0325">Glycoprotein</keyword>
<name>A0AAN7J126_QUERU</name>
<dbReference type="InterPro" id="IPR032799">
    <property type="entry name" value="TAXi_C"/>
</dbReference>
<keyword evidence="9" id="KW-0378">Hydrolase</keyword>
<protein>
    <recommendedName>
        <fullName evidence="12">Peptidase A1 domain-containing protein</fullName>
    </recommendedName>
</protein>
<dbReference type="PROSITE" id="PS51767">
    <property type="entry name" value="PEPTIDASE_A1"/>
    <property type="match status" value="1"/>
</dbReference>
<proteinExistence type="inferred from homology"/>
<dbReference type="FunFam" id="2.40.70.10:FF:000016">
    <property type="entry name" value="Probable aspartic protease At2g35615"/>
    <property type="match status" value="1"/>
</dbReference>
<dbReference type="Proteomes" id="UP001324115">
    <property type="component" value="Unassembled WGS sequence"/>
</dbReference>
<dbReference type="Gene3D" id="2.40.70.10">
    <property type="entry name" value="Acid Proteases"/>
    <property type="match status" value="2"/>
</dbReference>
<gene>
    <name evidence="13" type="ORF">RGQ29_017699</name>
</gene>
<keyword evidence="10" id="KW-0695">RNA-directed DNA polymerase</keyword>
<dbReference type="FunFam" id="2.40.70.10:FF:000050">
    <property type="entry name" value="Aspartic proteinase CDR1"/>
    <property type="match status" value="1"/>
</dbReference>
<dbReference type="Pfam" id="PF13966">
    <property type="entry name" value="zf-RVT"/>
    <property type="match status" value="1"/>
</dbReference>
<comment type="caution">
    <text evidence="13">The sequence shown here is derived from an EMBL/GenBank/DDBJ whole genome shotgun (WGS) entry which is preliminary data.</text>
</comment>
<dbReference type="InterPro" id="IPR002156">
    <property type="entry name" value="RNaseH_domain"/>
</dbReference>
<evidence type="ECO:0000256" key="8">
    <source>
        <dbReference type="ARBA" id="ARBA00022750"/>
    </source>
</evidence>
<dbReference type="Pfam" id="PF14541">
    <property type="entry name" value="TAXi_C"/>
    <property type="match status" value="1"/>
</dbReference>
<dbReference type="GO" id="GO:0003676">
    <property type="term" value="F:nucleic acid binding"/>
    <property type="evidence" value="ECO:0007669"/>
    <property type="project" value="InterPro"/>
</dbReference>
<evidence type="ECO:0000256" key="3">
    <source>
        <dbReference type="ARBA" id="ARBA00022525"/>
    </source>
</evidence>
<dbReference type="CDD" id="cd05476">
    <property type="entry name" value="pepsin_A_like_plant"/>
    <property type="match status" value="1"/>
</dbReference>
<evidence type="ECO:0000313" key="14">
    <source>
        <dbReference type="Proteomes" id="UP001324115"/>
    </source>
</evidence>
<evidence type="ECO:0000256" key="9">
    <source>
        <dbReference type="ARBA" id="ARBA00022801"/>
    </source>
</evidence>
<keyword evidence="6" id="KW-0548">Nucleotidyltransferase</keyword>
<dbReference type="GO" id="GO:0005576">
    <property type="term" value="C:extracellular region"/>
    <property type="evidence" value="ECO:0007669"/>
    <property type="project" value="UniProtKB-SubCell"/>
</dbReference>
<keyword evidence="4" id="KW-0645">Protease</keyword>
<dbReference type="PROSITE" id="PS00141">
    <property type="entry name" value="ASP_PROTEASE"/>
    <property type="match status" value="1"/>
</dbReference>
<dbReference type="InterPro" id="IPR001969">
    <property type="entry name" value="Aspartic_peptidase_AS"/>
</dbReference>
<dbReference type="InterPro" id="IPR026960">
    <property type="entry name" value="RVT-Znf"/>
</dbReference>
<evidence type="ECO:0000256" key="1">
    <source>
        <dbReference type="ARBA" id="ARBA00004613"/>
    </source>
</evidence>
<dbReference type="InterPro" id="IPR036397">
    <property type="entry name" value="RNaseH_sf"/>
</dbReference>
<evidence type="ECO:0000256" key="5">
    <source>
        <dbReference type="ARBA" id="ARBA00022679"/>
    </source>
</evidence>
<dbReference type="InterPro" id="IPR034161">
    <property type="entry name" value="Pepsin-like_plant"/>
</dbReference>